<feature type="region of interest" description="Disordered" evidence="6">
    <location>
        <begin position="91"/>
        <end position="185"/>
    </location>
</feature>
<evidence type="ECO:0000256" key="5">
    <source>
        <dbReference type="ARBA" id="ARBA00023242"/>
    </source>
</evidence>
<keyword evidence="3" id="KW-0238">DNA-binding</keyword>
<dbReference type="Proteomes" id="UP000604825">
    <property type="component" value="Unassembled WGS sequence"/>
</dbReference>
<evidence type="ECO:0000259" key="7">
    <source>
        <dbReference type="PROSITE" id="PS50811"/>
    </source>
</evidence>
<sequence>MSGARHEHHLSGDFQFHDELASLFAHQRPDAPMAQQLQQPWFMDYLHATAAAASPLDCDAFVGNFDDVPPAADEVIKRELVVVDTAAAGSGVGTTSAVPLTPNSMSMSSTSSEACGAGAGAGEESAAGKCKKEDGDGEGHESKDDGSAAAKGDGEGEEKNKKGAAKGKGKGEKRPQQPRFAFMTKSEVDHLEDGYRWRKYGQKAVKNSPFPRSYYRCTTQKCPVKKRVERSYQDAAVVITTYEGKHTHPIPATLRGSSHLLAAAHHPMSGLHHVHPHFWMALPPPTALGGVTAGLGGFRPGGANAFDDALGLGLLQPPQQQQGRHHHGAAAMQQLAVSGAAGVEQVNAAAAMARHAALPDGDDQHGLAAIAGMAGTTTAATTTARAPLRMQHFMEQDYAGLLQDMFPSFVHNDDDGHHDNHH</sequence>
<evidence type="ECO:0000313" key="8">
    <source>
        <dbReference type="EMBL" id="CAD6332833.1"/>
    </source>
</evidence>
<organism evidence="8 9">
    <name type="scientific">Miscanthus lutarioriparius</name>
    <dbReference type="NCBI Taxonomy" id="422564"/>
    <lineage>
        <taxon>Eukaryota</taxon>
        <taxon>Viridiplantae</taxon>
        <taxon>Streptophyta</taxon>
        <taxon>Embryophyta</taxon>
        <taxon>Tracheophyta</taxon>
        <taxon>Spermatophyta</taxon>
        <taxon>Magnoliopsida</taxon>
        <taxon>Liliopsida</taxon>
        <taxon>Poales</taxon>
        <taxon>Poaceae</taxon>
        <taxon>PACMAD clade</taxon>
        <taxon>Panicoideae</taxon>
        <taxon>Andropogonodae</taxon>
        <taxon>Andropogoneae</taxon>
        <taxon>Saccharinae</taxon>
        <taxon>Miscanthus</taxon>
    </lineage>
</organism>
<dbReference type="InterPro" id="IPR036576">
    <property type="entry name" value="WRKY_dom_sf"/>
</dbReference>
<keyword evidence="4" id="KW-0804">Transcription</keyword>
<protein>
    <recommendedName>
        <fullName evidence="7">WRKY domain-containing protein</fullName>
    </recommendedName>
</protein>
<evidence type="ECO:0000256" key="6">
    <source>
        <dbReference type="SAM" id="MobiDB-lite"/>
    </source>
</evidence>
<dbReference type="SMART" id="SM00774">
    <property type="entry name" value="WRKY"/>
    <property type="match status" value="1"/>
</dbReference>
<dbReference type="InterPro" id="IPR044810">
    <property type="entry name" value="WRKY_plant"/>
</dbReference>
<dbReference type="Pfam" id="PF03106">
    <property type="entry name" value="WRKY"/>
    <property type="match status" value="1"/>
</dbReference>
<comment type="caution">
    <text evidence="8">The sequence shown here is derived from an EMBL/GenBank/DDBJ whole genome shotgun (WGS) entry which is preliminary data.</text>
</comment>
<dbReference type="GO" id="GO:0005634">
    <property type="term" value="C:nucleus"/>
    <property type="evidence" value="ECO:0007669"/>
    <property type="project" value="UniProtKB-SubCell"/>
</dbReference>
<evidence type="ECO:0000256" key="3">
    <source>
        <dbReference type="ARBA" id="ARBA00023125"/>
    </source>
</evidence>
<accession>A0A811RV66</accession>
<evidence type="ECO:0000256" key="1">
    <source>
        <dbReference type="ARBA" id="ARBA00004123"/>
    </source>
</evidence>
<evidence type="ECO:0000313" key="9">
    <source>
        <dbReference type="Proteomes" id="UP000604825"/>
    </source>
</evidence>
<evidence type="ECO:0000256" key="2">
    <source>
        <dbReference type="ARBA" id="ARBA00023015"/>
    </source>
</evidence>
<dbReference type="PANTHER" id="PTHR31221">
    <property type="entry name" value="WRKY TRANSCRIPTION FACTOR PROTEIN 1-RELATED"/>
    <property type="match status" value="1"/>
</dbReference>
<dbReference type="InterPro" id="IPR003657">
    <property type="entry name" value="WRKY_dom"/>
</dbReference>
<dbReference type="PROSITE" id="PS50811">
    <property type="entry name" value="WRKY"/>
    <property type="match status" value="1"/>
</dbReference>
<evidence type="ECO:0000256" key="4">
    <source>
        <dbReference type="ARBA" id="ARBA00023163"/>
    </source>
</evidence>
<feature type="domain" description="WRKY" evidence="7">
    <location>
        <begin position="186"/>
        <end position="251"/>
    </location>
</feature>
<dbReference type="SUPFAM" id="SSF118290">
    <property type="entry name" value="WRKY DNA-binding domain"/>
    <property type="match status" value="1"/>
</dbReference>
<name>A0A811RV66_9POAL</name>
<dbReference type="GO" id="GO:0043565">
    <property type="term" value="F:sequence-specific DNA binding"/>
    <property type="evidence" value="ECO:0007669"/>
    <property type="project" value="InterPro"/>
</dbReference>
<dbReference type="GO" id="GO:0003700">
    <property type="term" value="F:DNA-binding transcription factor activity"/>
    <property type="evidence" value="ECO:0007669"/>
    <property type="project" value="InterPro"/>
</dbReference>
<comment type="subcellular location">
    <subcellularLocation>
        <location evidence="1">Nucleus</location>
    </subcellularLocation>
</comment>
<dbReference type="PANTHER" id="PTHR31221:SF363">
    <property type="entry name" value="OS05G0565900 PROTEIN"/>
    <property type="match status" value="1"/>
</dbReference>
<dbReference type="FunFam" id="2.20.25.80:FF:000003">
    <property type="entry name" value="WRKY transcription factor 57"/>
    <property type="match status" value="1"/>
</dbReference>
<feature type="compositionally biased region" description="Low complexity" evidence="6">
    <location>
        <begin position="91"/>
        <end position="128"/>
    </location>
</feature>
<dbReference type="EMBL" id="CAJGYO010000017">
    <property type="protein sequence ID" value="CAD6332833.1"/>
    <property type="molecule type" value="Genomic_DNA"/>
</dbReference>
<dbReference type="OrthoDB" id="694652at2759"/>
<reference evidence="8" key="1">
    <citation type="submission" date="2020-10" db="EMBL/GenBank/DDBJ databases">
        <authorList>
            <person name="Han B."/>
            <person name="Lu T."/>
            <person name="Zhao Q."/>
            <person name="Huang X."/>
            <person name="Zhao Y."/>
        </authorList>
    </citation>
    <scope>NUCLEOTIDE SEQUENCE</scope>
</reference>
<keyword evidence="5" id="KW-0539">Nucleus</keyword>
<feature type="compositionally biased region" description="Basic and acidic residues" evidence="6">
    <location>
        <begin position="130"/>
        <end position="161"/>
    </location>
</feature>
<dbReference type="AlphaFoldDB" id="A0A811RV66"/>
<keyword evidence="2" id="KW-0805">Transcription regulation</keyword>
<proteinExistence type="predicted"/>
<dbReference type="Gene3D" id="2.20.25.80">
    <property type="entry name" value="WRKY domain"/>
    <property type="match status" value="1"/>
</dbReference>
<keyword evidence="9" id="KW-1185">Reference proteome</keyword>
<gene>
    <name evidence="8" type="ORF">NCGR_LOCUS56931</name>
</gene>